<feature type="transmembrane region" description="Helical" evidence="1">
    <location>
        <begin position="41"/>
        <end position="61"/>
    </location>
</feature>
<accession>A0ABR7JA27</accession>
<evidence type="ECO:0000256" key="1">
    <source>
        <dbReference type="SAM" id="Phobius"/>
    </source>
</evidence>
<proteinExistence type="predicted"/>
<name>A0ABR7JA27_9FLAO</name>
<keyword evidence="1" id="KW-0472">Membrane</keyword>
<dbReference type="Proteomes" id="UP000629963">
    <property type="component" value="Unassembled WGS sequence"/>
</dbReference>
<keyword evidence="1" id="KW-1133">Transmembrane helix</keyword>
<feature type="transmembrane region" description="Helical" evidence="1">
    <location>
        <begin position="120"/>
        <end position="141"/>
    </location>
</feature>
<feature type="transmembrane region" description="Helical" evidence="1">
    <location>
        <begin position="16"/>
        <end position="35"/>
    </location>
</feature>
<evidence type="ECO:0000313" key="3">
    <source>
        <dbReference type="Proteomes" id="UP000629963"/>
    </source>
</evidence>
<comment type="caution">
    <text evidence="2">The sequence shown here is derived from an EMBL/GenBank/DDBJ whole genome shotgun (WGS) entry which is preliminary data.</text>
</comment>
<evidence type="ECO:0000313" key="2">
    <source>
        <dbReference type="EMBL" id="MBC5842169.1"/>
    </source>
</evidence>
<evidence type="ECO:0008006" key="4">
    <source>
        <dbReference type="Google" id="ProtNLM"/>
    </source>
</evidence>
<reference evidence="2 3" key="1">
    <citation type="submission" date="2020-08" db="EMBL/GenBank/DDBJ databases">
        <title>Description of novel Flavobacterium F-380 isolate.</title>
        <authorList>
            <person name="Saticioglu I.B."/>
            <person name="Duman M."/>
            <person name="Altun S."/>
        </authorList>
    </citation>
    <scope>NUCLEOTIDE SEQUENCE [LARGE SCALE GENOMIC DNA]</scope>
    <source>
        <strain evidence="2 3">F-380</strain>
    </source>
</reference>
<gene>
    <name evidence="2" type="ORF">H8R23_12190</name>
</gene>
<organism evidence="2 3">
    <name type="scientific">Flavobacterium kayseriense</name>
    <dbReference type="NCBI Taxonomy" id="2764714"/>
    <lineage>
        <taxon>Bacteria</taxon>
        <taxon>Pseudomonadati</taxon>
        <taxon>Bacteroidota</taxon>
        <taxon>Flavobacteriia</taxon>
        <taxon>Flavobacteriales</taxon>
        <taxon>Flavobacteriaceae</taxon>
        <taxon>Flavobacterium</taxon>
    </lineage>
</organism>
<keyword evidence="3" id="KW-1185">Reference proteome</keyword>
<dbReference type="EMBL" id="JACRUJ010000004">
    <property type="protein sequence ID" value="MBC5842169.1"/>
    <property type="molecule type" value="Genomic_DNA"/>
</dbReference>
<protein>
    <recommendedName>
        <fullName evidence="4">GtrA family protein</fullName>
    </recommendedName>
</protein>
<dbReference type="RefSeq" id="WP_187010667.1">
    <property type="nucleotide sequence ID" value="NZ_JACRUI010000004.1"/>
</dbReference>
<feature type="transmembrane region" description="Helical" evidence="1">
    <location>
        <begin position="81"/>
        <end position="100"/>
    </location>
</feature>
<keyword evidence="1" id="KW-0812">Transmembrane</keyword>
<sequence length="147" mass="16752">MLTRARYKEWFDRYKYAELAATATALLCSQLAVFFTAVATAYLITFAEYFAFYAVIITASYKQLSINDSATTTVWQKTTTIARNLLLEFGYPVVLDLFLVRPFCMYTLPLLTGNALTGVIAGKICADIVFYFLTIINYEILKRTRKL</sequence>